<dbReference type="PANTHER" id="PTHR46791:SF5">
    <property type="entry name" value="CLR5 DOMAIN-CONTAINING PROTEIN-RELATED"/>
    <property type="match status" value="1"/>
</dbReference>
<dbReference type="InterPro" id="IPR058913">
    <property type="entry name" value="Integrase_dom_put"/>
</dbReference>
<reference evidence="3" key="1">
    <citation type="submission" date="2023-03" db="EMBL/GenBank/DDBJ databases">
        <title>Massive genome expansion in bonnet fungi (Mycena s.s.) driven by repeated elements and novel gene families across ecological guilds.</title>
        <authorList>
            <consortium name="Lawrence Berkeley National Laboratory"/>
            <person name="Harder C.B."/>
            <person name="Miyauchi S."/>
            <person name="Viragh M."/>
            <person name="Kuo A."/>
            <person name="Thoen E."/>
            <person name="Andreopoulos B."/>
            <person name="Lu D."/>
            <person name="Skrede I."/>
            <person name="Drula E."/>
            <person name="Henrissat B."/>
            <person name="Morin E."/>
            <person name="Kohler A."/>
            <person name="Barry K."/>
            <person name="LaButti K."/>
            <person name="Morin E."/>
            <person name="Salamov A."/>
            <person name="Lipzen A."/>
            <person name="Mereny Z."/>
            <person name="Hegedus B."/>
            <person name="Baldrian P."/>
            <person name="Stursova M."/>
            <person name="Weitz H."/>
            <person name="Taylor A."/>
            <person name="Grigoriev I.V."/>
            <person name="Nagy L.G."/>
            <person name="Martin F."/>
            <person name="Kauserud H."/>
        </authorList>
    </citation>
    <scope>NUCLEOTIDE SEQUENCE</scope>
    <source>
        <strain evidence="3">CBHHK002</strain>
    </source>
</reference>
<feature type="non-terminal residue" evidence="3">
    <location>
        <position position="1"/>
    </location>
</feature>
<keyword evidence="1" id="KW-0472">Membrane</keyword>
<keyword evidence="1" id="KW-1133">Transmembrane helix</keyword>
<evidence type="ECO:0000259" key="2">
    <source>
        <dbReference type="Pfam" id="PF24764"/>
    </source>
</evidence>
<evidence type="ECO:0000313" key="4">
    <source>
        <dbReference type="Proteomes" id="UP001218218"/>
    </source>
</evidence>
<accession>A0AAD7E919</accession>
<dbReference type="PANTHER" id="PTHR46791">
    <property type="entry name" value="EXPRESSED PROTEIN"/>
    <property type="match status" value="1"/>
</dbReference>
<dbReference type="EMBL" id="JARIHO010000105">
    <property type="protein sequence ID" value="KAJ7303579.1"/>
    <property type="molecule type" value="Genomic_DNA"/>
</dbReference>
<feature type="domain" description="Integrase core" evidence="2">
    <location>
        <begin position="50"/>
        <end position="87"/>
    </location>
</feature>
<proteinExistence type="predicted"/>
<dbReference type="Pfam" id="PF24764">
    <property type="entry name" value="rva_4"/>
    <property type="match status" value="1"/>
</dbReference>
<feature type="transmembrane region" description="Helical" evidence="1">
    <location>
        <begin position="67"/>
        <end position="89"/>
    </location>
</feature>
<evidence type="ECO:0000256" key="1">
    <source>
        <dbReference type="SAM" id="Phobius"/>
    </source>
</evidence>
<dbReference type="Proteomes" id="UP001218218">
    <property type="component" value="Unassembled WGS sequence"/>
</dbReference>
<organism evidence="3 4">
    <name type="scientific">Mycena albidolilacea</name>
    <dbReference type="NCBI Taxonomy" id="1033008"/>
    <lineage>
        <taxon>Eukaryota</taxon>
        <taxon>Fungi</taxon>
        <taxon>Dikarya</taxon>
        <taxon>Basidiomycota</taxon>
        <taxon>Agaricomycotina</taxon>
        <taxon>Agaricomycetes</taxon>
        <taxon>Agaricomycetidae</taxon>
        <taxon>Agaricales</taxon>
        <taxon>Marasmiineae</taxon>
        <taxon>Mycenaceae</taxon>
        <taxon>Mycena</taxon>
    </lineage>
</organism>
<evidence type="ECO:0000313" key="3">
    <source>
        <dbReference type="EMBL" id="KAJ7303579.1"/>
    </source>
</evidence>
<keyword evidence="1" id="KW-0812">Transmembrane</keyword>
<sequence>KPDSGLHYIIGFLRRHGLHVQKRQVSSSVHHVNGLGRVLRQHRVIMRREYRVSCLHAIWHLDGHYKLILWGIVIHGFIGGYSCTMSFSFTFDIDH</sequence>
<name>A0AAD7E919_9AGAR</name>
<protein>
    <recommendedName>
        <fullName evidence="2">Integrase core domain-containing protein</fullName>
    </recommendedName>
</protein>
<dbReference type="AlphaFoldDB" id="A0AAD7E919"/>
<keyword evidence="4" id="KW-1185">Reference proteome</keyword>
<gene>
    <name evidence="3" type="ORF">DFH08DRAFT_722099</name>
</gene>
<comment type="caution">
    <text evidence="3">The sequence shown here is derived from an EMBL/GenBank/DDBJ whole genome shotgun (WGS) entry which is preliminary data.</text>
</comment>